<keyword evidence="3" id="KW-1185">Reference proteome</keyword>
<gene>
    <name evidence="2" type="ORF">PROAA_280035</name>
</gene>
<dbReference type="AlphaFoldDB" id="A0A1A8XWZ9"/>
<feature type="transmembrane region" description="Helical" evidence="1">
    <location>
        <begin position="6"/>
        <end position="26"/>
    </location>
</feature>
<accession>A0A1A8XWZ9</accession>
<keyword evidence="1" id="KW-0472">Membrane</keyword>
<evidence type="ECO:0000256" key="1">
    <source>
        <dbReference type="SAM" id="Phobius"/>
    </source>
</evidence>
<evidence type="ECO:0000313" key="2">
    <source>
        <dbReference type="EMBL" id="SBT08548.1"/>
    </source>
</evidence>
<dbReference type="EMBL" id="FLQY01000201">
    <property type="protein sequence ID" value="SBT08548.1"/>
    <property type="molecule type" value="Genomic_DNA"/>
</dbReference>
<keyword evidence="1" id="KW-1133">Transmembrane helix</keyword>
<keyword evidence="1" id="KW-0812">Transmembrane</keyword>
<protein>
    <submittedName>
        <fullName evidence="2">Uncharacterized protein</fullName>
    </submittedName>
</protein>
<dbReference type="Proteomes" id="UP000199600">
    <property type="component" value="Unassembled WGS sequence"/>
</dbReference>
<evidence type="ECO:0000313" key="3">
    <source>
        <dbReference type="Proteomes" id="UP000199600"/>
    </source>
</evidence>
<sequence length="183" mass="19972">MSAFFGETLIFGLGSNSDTIGSILIIRNKGKNIMRNTPTASQQKQIVGLAVAVISGAAVLLSNSAFGAEPPVATSQDAIAASATQAQLIGRWRRADGGYIIEVRHASTDGKLDADYYNPRPIHVARAEWTNKNGKLQVYIELRDINYPGSNYALQYDLDSKRLAGNYYQAVQGTNFKVEFVRQ</sequence>
<feature type="transmembrane region" description="Helical" evidence="1">
    <location>
        <begin position="46"/>
        <end position="66"/>
    </location>
</feature>
<organism evidence="2 3">
    <name type="scientific">Candidatus Propionivibrio aalborgensis</name>
    <dbReference type="NCBI Taxonomy" id="1860101"/>
    <lineage>
        <taxon>Bacteria</taxon>
        <taxon>Pseudomonadati</taxon>
        <taxon>Pseudomonadota</taxon>
        <taxon>Betaproteobacteria</taxon>
        <taxon>Rhodocyclales</taxon>
        <taxon>Rhodocyclaceae</taxon>
        <taxon>Propionivibrio</taxon>
    </lineage>
</organism>
<proteinExistence type="predicted"/>
<reference evidence="2 3" key="1">
    <citation type="submission" date="2016-06" db="EMBL/GenBank/DDBJ databases">
        <authorList>
            <person name="Kjaerup R.B."/>
            <person name="Dalgaard T.S."/>
            <person name="Juul-Madsen H.R."/>
        </authorList>
    </citation>
    <scope>NUCLEOTIDE SEQUENCE [LARGE SCALE GENOMIC DNA]</scope>
    <source>
        <strain evidence="2">2</strain>
    </source>
</reference>
<name>A0A1A8XWZ9_9RHOO</name>